<name>A0A1I2LYM3_9ACTN</name>
<dbReference type="AlphaFoldDB" id="A0A1I2LYM3"/>
<reference evidence="1 4" key="2">
    <citation type="submission" date="2020-07" db="EMBL/GenBank/DDBJ databases">
        <title>Sequencing the genomes of 1000 actinobacteria strains.</title>
        <authorList>
            <person name="Klenk H.-P."/>
        </authorList>
    </citation>
    <scope>NUCLEOTIDE SEQUENCE [LARGE SCALE GENOMIC DNA]</scope>
    <source>
        <strain evidence="1 4">DSM 45117</strain>
    </source>
</reference>
<dbReference type="OrthoDB" id="9808822at2"/>
<gene>
    <name evidence="1" type="ORF">FHR37_000290</name>
    <name evidence="2" type="ORF">SAMN05421678_102300</name>
</gene>
<evidence type="ECO:0000313" key="2">
    <source>
        <dbReference type="EMBL" id="SFF82427.1"/>
    </source>
</evidence>
<dbReference type="RefSeq" id="WP_139238827.1">
    <property type="nucleotide sequence ID" value="NZ_FOOI01000002.1"/>
</dbReference>
<accession>A0A1I2LYM3</accession>
<dbReference type="STRING" id="504797.SAMN05421678_102300"/>
<dbReference type="EMBL" id="JACBZA010000001">
    <property type="protein sequence ID" value="NYH81439.1"/>
    <property type="molecule type" value="Genomic_DNA"/>
</dbReference>
<dbReference type="Proteomes" id="UP000199052">
    <property type="component" value="Unassembled WGS sequence"/>
</dbReference>
<dbReference type="Proteomes" id="UP000533017">
    <property type="component" value="Unassembled WGS sequence"/>
</dbReference>
<evidence type="ECO:0000313" key="4">
    <source>
        <dbReference type="Proteomes" id="UP000533017"/>
    </source>
</evidence>
<reference evidence="2 3" key="1">
    <citation type="submission" date="2016-10" db="EMBL/GenBank/DDBJ databases">
        <authorList>
            <person name="de Groot N.N."/>
        </authorList>
    </citation>
    <scope>NUCLEOTIDE SEQUENCE [LARGE SCALE GENOMIC DNA]</scope>
    <source>
        <strain evidence="2 3">CPCC 202808</strain>
    </source>
</reference>
<evidence type="ECO:0000313" key="3">
    <source>
        <dbReference type="Proteomes" id="UP000199052"/>
    </source>
</evidence>
<organism evidence="2 3">
    <name type="scientific">Actinopolymorpha cephalotaxi</name>
    <dbReference type="NCBI Taxonomy" id="504797"/>
    <lineage>
        <taxon>Bacteria</taxon>
        <taxon>Bacillati</taxon>
        <taxon>Actinomycetota</taxon>
        <taxon>Actinomycetes</taxon>
        <taxon>Propionibacteriales</taxon>
        <taxon>Actinopolymorphaceae</taxon>
        <taxon>Actinopolymorpha</taxon>
    </lineage>
</organism>
<proteinExistence type="predicted"/>
<evidence type="ECO:0000313" key="1">
    <source>
        <dbReference type="EMBL" id="NYH81439.1"/>
    </source>
</evidence>
<keyword evidence="4" id="KW-1185">Reference proteome</keyword>
<sequence length="89" mass="10257">MRDYRDCVFDLGAGHTSFLDRGLHERVASALRPFSNVVLLVPSTDTVTSVHILRERCRQRGHTWIHDGIDFIEHWVTDDQNRRPGETAT</sequence>
<dbReference type="EMBL" id="FOOI01000002">
    <property type="protein sequence ID" value="SFF82427.1"/>
    <property type="molecule type" value="Genomic_DNA"/>
</dbReference>
<protein>
    <submittedName>
        <fullName evidence="2">Uncharacterized protein</fullName>
    </submittedName>
</protein>